<dbReference type="Gene3D" id="3.40.250.10">
    <property type="entry name" value="Rhodanese-like domain"/>
    <property type="match status" value="2"/>
</dbReference>
<name>A0A919DBX2_9GAMM</name>
<dbReference type="SUPFAM" id="SSF52821">
    <property type="entry name" value="Rhodanese/Cell cycle control phosphatase"/>
    <property type="match status" value="2"/>
</dbReference>
<evidence type="ECO:0000256" key="1">
    <source>
        <dbReference type="ARBA" id="ARBA00022679"/>
    </source>
</evidence>
<dbReference type="Proteomes" id="UP000636453">
    <property type="component" value="Unassembled WGS sequence"/>
</dbReference>
<dbReference type="InterPro" id="IPR045078">
    <property type="entry name" value="TST/MPST-like"/>
</dbReference>
<dbReference type="PANTHER" id="PTHR11364:SF27">
    <property type="entry name" value="SULFURTRANSFERASE"/>
    <property type="match status" value="1"/>
</dbReference>
<evidence type="ECO:0000256" key="2">
    <source>
        <dbReference type="ARBA" id="ARBA00022737"/>
    </source>
</evidence>
<reference evidence="4" key="2">
    <citation type="submission" date="2020-09" db="EMBL/GenBank/DDBJ databases">
        <authorList>
            <person name="Sun Q."/>
            <person name="Kim S."/>
        </authorList>
    </citation>
    <scope>NUCLEOTIDE SEQUENCE</scope>
    <source>
        <strain evidence="4">KCTC 32020</strain>
    </source>
</reference>
<feature type="domain" description="Rhodanese" evidence="3">
    <location>
        <begin position="17"/>
        <end position="137"/>
    </location>
</feature>
<dbReference type="SMART" id="SM00450">
    <property type="entry name" value="RHOD"/>
    <property type="match status" value="2"/>
</dbReference>
<dbReference type="EMBL" id="BNCF01000003">
    <property type="protein sequence ID" value="GHE29124.1"/>
    <property type="molecule type" value="Genomic_DNA"/>
</dbReference>
<organism evidence="4 5">
    <name type="scientific">Vulcaniibacterium thermophilum</name>
    <dbReference type="NCBI Taxonomy" id="1169913"/>
    <lineage>
        <taxon>Bacteria</taxon>
        <taxon>Pseudomonadati</taxon>
        <taxon>Pseudomonadota</taxon>
        <taxon>Gammaproteobacteria</taxon>
        <taxon>Lysobacterales</taxon>
        <taxon>Lysobacteraceae</taxon>
        <taxon>Vulcaniibacterium</taxon>
    </lineage>
</organism>
<dbReference type="PROSITE" id="PS50206">
    <property type="entry name" value="RHODANESE_3"/>
    <property type="match status" value="2"/>
</dbReference>
<keyword evidence="1" id="KW-0808">Transferase</keyword>
<proteinExistence type="predicted"/>
<reference evidence="4" key="1">
    <citation type="journal article" date="2014" name="Int. J. Syst. Evol. Microbiol.">
        <title>Complete genome sequence of Corynebacterium casei LMG S-19264T (=DSM 44701T), isolated from a smear-ripened cheese.</title>
        <authorList>
            <consortium name="US DOE Joint Genome Institute (JGI-PGF)"/>
            <person name="Walter F."/>
            <person name="Albersmeier A."/>
            <person name="Kalinowski J."/>
            <person name="Ruckert C."/>
        </authorList>
    </citation>
    <scope>NUCLEOTIDE SEQUENCE</scope>
    <source>
        <strain evidence="4">KCTC 32020</strain>
    </source>
</reference>
<dbReference type="PROSITE" id="PS00380">
    <property type="entry name" value="RHODANESE_1"/>
    <property type="match status" value="1"/>
</dbReference>
<evidence type="ECO:0000313" key="5">
    <source>
        <dbReference type="Proteomes" id="UP000636453"/>
    </source>
</evidence>
<dbReference type="CDD" id="cd01449">
    <property type="entry name" value="TST_Repeat_2"/>
    <property type="match status" value="1"/>
</dbReference>
<evidence type="ECO:0000259" key="3">
    <source>
        <dbReference type="PROSITE" id="PS50206"/>
    </source>
</evidence>
<dbReference type="InterPro" id="IPR001763">
    <property type="entry name" value="Rhodanese-like_dom"/>
</dbReference>
<dbReference type="PANTHER" id="PTHR11364">
    <property type="entry name" value="THIOSULFATE SULFERTANSFERASE"/>
    <property type="match status" value="1"/>
</dbReference>
<comment type="caution">
    <text evidence="4">The sequence shown here is derived from an EMBL/GenBank/DDBJ whole genome shotgun (WGS) entry which is preliminary data.</text>
</comment>
<sequence length="281" mass="30110">MEWTTLIAAEDLAARLGQEDLVVLDATASLADPEAARAAYHEAHVPGAHHVDLARDLSGPHRPGAGRHPWPEEAHIRGVLGRVGATPAHQVVVYDAGDGALAAARAWFLLRALGHRRVAVLDGGWSRWRALGLPVERAVPAPGATQYEARFDRSRLLDVDDIRAQLASGGVLVDARAAERFRGDVEPIDRRAGHVPGARNRPFVENLRDGRFKPAEELAAEFRALLGAVPTERVAVMCGSGVTACHHLLAMEHAGLGGARLFTGSWSGWIEDPARPIETGA</sequence>
<dbReference type="GO" id="GO:0004792">
    <property type="term" value="F:thiosulfate-cyanide sulfurtransferase activity"/>
    <property type="evidence" value="ECO:0007669"/>
    <property type="project" value="InterPro"/>
</dbReference>
<keyword evidence="2" id="KW-0677">Repeat</keyword>
<evidence type="ECO:0000313" key="4">
    <source>
        <dbReference type="EMBL" id="GHE29124.1"/>
    </source>
</evidence>
<protein>
    <submittedName>
        <fullName evidence="4">Thiosulfate sulfurtransferase</fullName>
    </submittedName>
</protein>
<accession>A0A919DBX2</accession>
<gene>
    <name evidence="4" type="primary">sseA</name>
    <name evidence="4" type="ORF">GCM10007167_08630</name>
</gene>
<dbReference type="InterPro" id="IPR036873">
    <property type="entry name" value="Rhodanese-like_dom_sf"/>
</dbReference>
<dbReference type="InterPro" id="IPR001307">
    <property type="entry name" value="Thiosulphate_STrfase_CS"/>
</dbReference>
<dbReference type="Pfam" id="PF00581">
    <property type="entry name" value="Rhodanese"/>
    <property type="match status" value="2"/>
</dbReference>
<dbReference type="AlphaFoldDB" id="A0A919DBX2"/>
<dbReference type="CDD" id="cd01448">
    <property type="entry name" value="TST_Repeat_1"/>
    <property type="match status" value="1"/>
</dbReference>
<keyword evidence="5" id="KW-1185">Reference proteome</keyword>
<feature type="domain" description="Rhodanese" evidence="3">
    <location>
        <begin position="166"/>
        <end position="278"/>
    </location>
</feature>